<dbReference type="RefSeq" id="WP_058859396.1">
    <property type="nucleotide sequence ID" value="NZ_BJZR01000106.1"/>
</dbReference>
<dbReference type="Gene3D" id="3.40.630.30">
    <property type="match status" value="1"/>
</dbReference>
<feature type="domain" description="N-acetyltransferase" evidence="5">
    <location>
        <begin position="157"/>
        <end position="314"/>
    </location>
</feature>
<reference evidence="7 9" key="2">
    <citation type="submission" date="2019-07" db="EMBL/GenBank/DDBJ databases">
        <title>Whole genome shotgun sequence of Kocuria flava NBRC 107626.</title>
        <authorList>
            <person name="Hosoyama A."/>
            <person name="Uohara A."/>
            <person name="Ohji S."/>
            <person name="Ichikawa N."/>
        </authorList>
    </citation>
    <scope>NUCLEOTIDE SEQUENCE [LARGE SCALE GENOMIC DNA]</scope>
    <source>
        <strain evidence="7 9">NBRC 107626</strain>
    </source>
</reference>
<evidence type="ECO:0000259" key="5">
    <source>
        <dbReference type="PROSITE" id="PS51186"/>
    </source>
</evidence>
<dbReference type="HAMAP" id="MF_01698">
    <property type="entry name" value="MshD"/>
    <property type="match status" value="1"/>
</dbReference>
<protein>
    <recommendedName>
        <fullName evidence="4">Mycothiol acetyltransferase</fullName>
        <shortName evidence="4">MSH acetyltransferase</shortName>
        <ecNumber evidence="4">2.3.1.189</ecNumber>
    </recommendedName>
    <alternativeName>
        <fullName evidence="4">Mycothiol synthase</fullName>
    </alternativeName>
</protein>
<dbReference type="OrthoDB" id="9761456at2"/>
<evidence type="ECO:0000313" key="9">
    <source>
        <dbReference type="Proteomes" id="UP000321155"/>
    </source>
</evidence>
<feature type="binding site" evidence="4">
    <location>
        <begin position="81"/>
        <end position="83"/>
    </location>
    <ligand>
        <name>acetyl-CoA</name>
        <dbReference type="ChEBI" id="CHEBI:57288"/>
        <label>1</label>
    </ligand>
</feature>
<comment type="similarity">
    <text evidence="4">Belongs to the acetyltransferase family. MshD subfamily.</text>
</comment>
<keyword evidence="3 4" id="KW-0012">Acyltransferase</keyword>
<dbReference type="Proteomes" id="UP000057181">
    <property type="component" value="Chromosome"/>
</dbReference>
<reference evidence="6 8" key="1">
    <citation type="submission" date="2015-11" db="EMBL/GenBank/DDBJ databases">
        <title>Complete Genome Sequence of Kocuria flava strain HO-9041.</title>
        <authorList>
            <person name="Zhou M."/>
            <person name="Dai J."/>
        </authorList>
    </citation>
    <scope>NUCLEOTIDE SEQUENCE [LARGE SCALE GENOMIC DNA]</scope>
    <source>
        <strain evidence="6 8">HO-9041</strain>
    </source>
</reference>
<dbReference type="PIRSF" id="PIRSF021524">
    <property type="entry name" value="MSH_acetyltransferase"/>
    <property type="match status" value="1"/>
</dbReference>
<dbReference type="STRING" id="446860.AS188_14225"/>
<evidence type="ECO:0000256" key="3">
    <source>
        <dbReference type="ARBA" id="ARBA00023315"/>
    </source>
</evidence>
<comment type="catalytic activity">
    <reaction evidence="4">
        <text>1D-myo-inositol 2-(L-cysteinylamino)-2-deoxy-alpha-D-glucopyranoside + acetyl-CoA = mycothiol + CoA + H(+)</text>
        <dbReference type="Rhea" id="RHEA:26172"/>
        <dbReference type="ChEBI" id="CHEBI:15378"/>
        <dbReference type="ChEBI" id="CHEBI:16768"/>
        <dbReference type="ChEBI" id="CHEBI:57287"/>
        <dbReference type="ChEBI" id="CHEBI:57288"/>
        <dbReference type="ChEBI" id="CHEBI:58887"/>
        <dbReference type="EC" id="2.3.1.189"/>
    </reaction>
</comment>
<evidence type="ECO:0000313" key="7">
    <source>
        <dbReference type="EMBL" id="GEO93340.1"/>
    </source>
</evidence>
<keyword evidence="9" id="KW-1185">Reference proteome</keyword>
<dbReference type="GO" id="GO:0010125">
    <property type="term" value="P:mycothiol biosynthetic process"/>
    <property type="evidence" value="ECO:0007669"/>
    <property type="project" value="UniProtKB-UniRule"/>
</dbReference>
<name>A0A0U3GC78_9MICC</name>
<accession>A0A0U3GC78</accession>
<evidence type="ECO:0000256" key="1">
    <source>
        <dbReference type="ARBA" id="ARBA00022679"/>
    </source>
</evidence>
<dbReference type="InterPro" id="IPR050680">
    <property type="entry name" value="YpeA/RimI_acetyltransf"/>
</dbReference>
<sequence>MPQPAPHRLDRPAVPPAAELAALAARAAAADGDPPFSDQTLVELRSGGPGRVRTVLGRDAGGELAGAAVAVQDAGVPVVELVVDPAHRGHGLGGALAAALAAELTGPVRAWAHGGHPGAAVLAARHGLRPVRDLHRLLRPLRGAADLPLPDALPAGFRLRAFEPGRDEQEWLRVNAAAFADHPEQGRMSLEDLREREAEAWFDPAGFLLAVPEDDPGTVAGFHWTKIHPGEDGRPPLGEVYAVGIAPEHQGAGLGRALTAAGVNHLARSGPAEVMLYVDGDNTAAMRLYEALGFRPWHLDVMYAGELPARGTGEDA</sequence>
<dbReference type="KEGG" id="kfv:AS188_14225"/>
<dbReference type="InterPro" id="IPR017813">
    <property type="entry name" value="Mycothiol_AcTrfase"/>
</dbReference>
<feature type="binding site" evidence="4">
    <location>
        <position position="184"/>
    </location>
    <ligand>
        <name>1D-myo-inositol 2-(L-cysteinylamino)-2-deoxy-alpha-D-glucopyranoside</name>
        <dbReference type="ChEBI" id="CHEBI:58887"/>
    </ligand>
</feature>
<comment type="caution">
    <text evidence="4">Lacks conserved residue(s) required for the propagation of feature annotation.</text>
</comment>
<evidence type="ECO:0000256" key="4">
    <source>
        <dbReference type="HAMAP-Rule" id="MF_01698"/>
    </source>
</evidence>
<dbReference type="Pfam" id="PF00583">
    <property type="entry name" value="Acetyltransf_1"/>
    <property type="match status" value="2"/>
</dbReference>
<dbReference type="CDD" id="cd04301">
    <property type="entry name" value="NAT_SF"/>
    <property type="match status" value="1"/>
</dbReference>
<feature type="binding site" evidence="4">
    <location>
        <position position="239"/>
    </location>
    <ligand>
        <name>1D-myo-inositol 2-(L-cysteinylamino)-2-deoxy-alpha-D-glucopyranoside</name>
        <dbReference type="ChEBI" id="CHEBI:58887"/>
    </ligand>
</feature>
<feature type="binding site" evidence="4">
    <location>
        <begin position="250"/>
        <end position="256"/>
    </location>
    <ligand>
        <name>acetyl-CoA</name>
        <dbReference type="ChEBI" id="CHEBI:57288"/>
        <label>2</label>
    </ligand>
</feature>
<feature type="domain" description="N-acetyltransferase" evidence="5">
    <location>
        <begin position="12"/>
        <end position="154"/>
    </location>
</feature>
<dbReference type="AlphaFoldDB" id="A0A0U3GC78"/>
<dbReference type="GO" id="GO:0035447">
    <property type="term" value="F:mycothiol synthase activity"/>
    <property type="evidence" value="ECO:0007669"/>
    <property type="project" value="UniProtKB-UniRule"/>
</dbReference>
<dbReference type="PROSITE" id="PS51186">
    <property type="entry name" value="GNAT"/>
    <property type="match status" value="2"/>
</dbReference>
<dbReference type="EMBL" id="CP013254">
    <property type="protein sequence ID" value="ALU40715.1"/>
    <property type="molecule type" value="Genomic_DNA"/>
</dbReference>
<dbReference type="EC" id="2.3.1.189" evidence="4"/>
<keyword evidence="1 4" id="KW-0808">Transferase</keyword>
<keyword evidence="2 4" id="KW-0677">Repeat</keyword>
<feature type="binding site" evidence="4">
    <location>
        <position position="277"/>
    </location>
    <ligand>
        <name>1D-myo-inositol 2-(L-cysteinylamino)-2-deoxy-alpha-D-glucopyranoside</name>
        <dbReference type="ChEBI" id="CHEBI:58887"/>
    </ligand>
</feature>
<feature type="binding site" evidence="4">
    <location>
        <begin position="282"/>
        <end position="287"/>
    </location>
    <ligand>
        <name>acetyl-CoA</name>
        <dbReference type="ChEBI" id="CHEBI:57288"/>
        <label>2</label>
    </ligand>
</feature>
<evidence type="ECO:0000313" key="6">
    <source>
        <dbReference type="EMBL" id="ALU40715.1"/>
    </source>
</evidence>
<dbReference type="Proteomes" id="UP000321155">
    <property type="component" value="Unassembled WGS sequence"/>
</dbReference>
<dbReference type="PANTHER" id="PTHR43420:SF12">
    <property type="entry name" value="N-ACETYLTRANSFERASE DOMAIN-CONTAINING PROTEIN"/>
    <property type="match status" value="1"/>
</dbReference>
<dbReference type="NCBIfam" id="TIGR03448">
    <property type="entry name" value="mycothiol_MshD"/>
    <property type="match status" value="1"/>
</dbReference>
<dbReference type="InterPro" id="IPR000182">
    <property type="entry name" value="GNAT_dom"/>
</dbReference>
<dbReference type="InterPro" id="IPR016181">
    <property type="entry name" value="Acyl_CoA_acyltransferase"/>
</dbReference>
<feature type="binding site" evidence="4">
    <location>
        <position position="38"/>
    </location>
    <ligand>
        <name>1D-myo-inositol 2-(L-cysteinylamino)-2-deoxy-alpha-D-glucopyranoside</name>
        <dbReference type="ChEBI" id="CHEBI:58887"/>
    </ligand>
</feature>
<feature type="binding site" evidence="4">
    <location>
        <begin position="243"/>
        <end position="245"/>
    </location>
    <ligand>
        <name>acetyl-CoA</name>
        <dbReference type="ChEBI" id="CHEBI:57288"/>
        <label>2</label>
    </ligand>
</feature>
<evidence type="ECO:0000256" key="2">
    <source>
        <dbReference type="ARBA" id="ARBA00022737"/>
    </source>
</evidence>
<feature type="binding site" evidence="4">
    <location>
        <position position="226"/>
    </location>
    <ligand>
        <name>1D-myo-inositol 2-(L-cysteinylamino)-2-deoxy-alpha-D-glucopyranoside</name>
        <dbReference type="ChEBI" id="CHEBI:58887"/>
    </ligand>
</feature>
<dbReference type="PANTHER" id="PTHR43420">
    <property type="entry name" value="ACETYLTRANSFERASE"/>
    <property type="match status" value="1"/>
</dbReference>
<comment type="subunit">
    <text evidence="4">Monomer.</text>
</comment>
<dbReference type="EMBL" id="BJZR01000106">
    <property type="protein sequence ID" value="GEO93340.1"/>
    <property type="molecule type" value="Genomic_DNA"/>
</dbReference>
<proteinExistence type="inferred from homology"/>
<evidence type="ECO:0000313" key="8">
    <source>
        <dbReference type="Proteomes" id="UP000057181"/>
    </source>
</evidence>
<organism evidence="6 8">
    <name type="scientific">Kocuria flava</name>
    <dbReference type="NCBI Taxonomy" id="446860"/>
    <lineage>
        <taxon>Bacteria</taxon>
        <taxon>Bacillati</taxon>
        <taxon>Actinomycetota</taxon>
        <taxon>Actinomycetes</taxon>
        <taxon>Micrococcales</taxon>
        <taxon>Micrococcaceae</taxon>
        <taxon>Kocuria</taxon>
    </lineage>
</organism>
<gene>
    <name evidence="4 7" type="primary">mshD</name>
    <name evidence="6" type="ORF">AS188_14225</name>
    <name evidence="7" type="ORF">KFL01_26460</name>
</gene>
<dbReference type="SUPFAM" id="SSF55729">
    <property type="entry name" value="Acyl-CoA N-acyltransferases (Nat)"/>
    <property type="match status" value="1"/>
</dbReference>
<comment type="function">
    <text evidence="4">Catalyzes the transfer of acetyl from acetyl-CoA to desacetylmycothiol (Cys-GlcN-Ins) to form mycothiol.</text>
</comment>